<feature type="transmembrane region" description="Helical" evidence="3">
    <location>
        <begin position="134"/>
        <end position="159"/>
    </location>
</feature>
<keyword evidence="1" id="KW-0175">Coiled coil</keyword>
<feature type="transmembrane region" description="Helical" evidence="3">
    <location>
        <begin position="205"/>
        <end position="224"/>
    </location>
</feature>
<keyword evidence="3" id="KW-1133">Transmembrane helix</keyword>
<evidence type="ECO:0000313" key="4">
    <source>
        <dbReference type="EMBL" id="KAF9043698.1"/>
    </source>
</evidence>
<proteinExistence type="predicted"/>
<keyword evidence="3" id="KW-0812">Transmembrane</keyword>
<evidence type="ECO:0000313" key="5">
    <source>
        <dbReference type="Proteomes" id="UP000772434"/>
    </source>
</evidence>
<comment type="caution">
    <text evidence="4">The sequence shown here is derived from an EMBL/GenBank/DDBJ whole genome shotgun (WGS) entry which is preliminary data.</text>
</comment>
<keyword evidence="5" id="KW-1185">Reference proteome</keyword>
<keyword evidence="3" id="KW-0472">Membrane</keyword>
<organism evidence="4 5">
    <name type="scientific">Rhodocollybia butyracea</name>
    <dbReference type="NCBI Taxonomy" id="206335"/>
    <lineage>
        <taxon>Eukaryota</taxon>
        <taxon>Fungi</taxon>
        <taxon>Dikarya</taxon>
        <taxon>Basidiomycota</taxon>
        <taxon>Agaricomycotina</taxon>
        <taxon>Agaricomycetes</taxon>
        <taxon>Agaricomycetidae</taxon>
        <taxon>Agaricales</taxon>
        <taxon>Marasmiineae</taxon>
        <taxon>Omphalotaceae</taxon>
        <taxon>Rhodocollybia</taxon>
    </lineage>
</organism>
<feature type="compositionally biased region" description="Polar residues" evidence="2">
    <location>
        <begin position="1"/>
        <end position="17"/>
    </location>
</feature>
<reference evidence="4" key="1">
    <citation type="submission" date="2020-11" db="EMBL/GenBank/DDBJ databases">
        <authorList>
            <consortium name="DOE Joint Genome Institute"/>
            <person name="Ahrendt S."/>
            <person name="Riley R."/>
            <person name="Andreopoulos W."/>
            <person name="Labutti K."/>
            <person name="Pangilinan J."/>
            <person name="Ruiz-Duenas F.J."/>
            <person name="Barrasa J.M."/>
            <person name="Sanchez-Garcia M."/>
            <person name="Camarero S."/>
            <person name="Miyauchi S."/>
            <person name="Serrano A."/>
            <person name="Linde D."/>
            <person name="Babiker R."/>
            <person name="Drula E."/>
            <person name="Ayuso-Fernandez I."/>
            <person name="Pacheco R."/>
            <person name="Padilla G."/>
            <person name="Ferreira P."/>
            <person name="Barriuso J."/>
            <person name="Kellner H."/>
            <person name="Castanera R."/>
            <person name="Alfaro M."/>
            <person name="Ramirez L."/>
            <person name="Pisabarro A.G."/>
            <person name="Kuo A."/>
            <person name="Tritt A."/>
            <person name="Lipzen A."/>
            <person name="He G."/>
            <person name="Yan M."/>
            <person name="Ng V."/>
            <person name="Cullen D."/>
            <person name="Martin F."/>
            <person name="Rosso M.-N."/>
            <person name="Henrissat B."/>
            <person name="Hibbett D."/>
            <person name="Martinez A.T."/>
            <person name="Grigoriev I.V."/>
        </authorList>
    </citation>
    <scope>NUCLEOTIDE SEQUENCE</scope>
    <source>
        <strain evidence="4">AH 40177</strain>
    </source>
</reference>
<accession>A0A9P5P547</accession>
<protein>
    <submittedName>
        <fullName evidence="4">Uncharacterized protein</fullName>
    </submittedName>
</protein>
<dbReference type="AlphaFoldDB" id="A0A9P5P547"/>
<feature type="region of interest" description="Disordered" evidence="2">
    <location>
        <begin position="1"/>
        <end position="23"/>
    </location>
</feature>
<name>A0A9P5P547_9AGAR</name>
<evidence type="ECO:0000256" key="3">
    <source>
        <dbReference type="SAM" id="Phobius"/>
    </source>
</evidence>
<dbReference type="EMBL" id="JADNRY010000532">
    <property type="protein sequence ID" value="KAF9043698.1"/>
    <property type="molecule type" value="Genomic_DNA"/>
</dbReference>
<evidence type="ECO:0000256" key="1">
    <source>
        <dbReference type="SAM" id="Coils"/>
    </source>
</evidence>
<dbReference type="Proteomes" id="UP000772434">
    <property type="component" value="Unassembled WGS sequence"/>
</dbReference>
<evidence type="ECO:0000256" key="2">
    <source>
        <dbReference type="SAM" id="MobiDB-lite"/>
    </source>
</evidence>
<gene>
    <name evidence="4" type="ORF">BDP27DRAFT_1346965</name>
</gene>
<sequence length="288" mass="31867">MNSTTLQSPDNSASSGALSPGHPPSFLPTSRWDSLHGRSVVQYPAVKNTLYTAIFAAVSLPISLSISRGSESHLSYSTIPEWLLWVLGVPNMINEEQQYLTFMVILGIISGVVLLAVIFGILIWVLHPTTGRDWILLIAGTLCMLCSSYWNVGLLFKLFKAIKAIKARQLLKYCITSGESVLKTSIKLGKFIQEKAVQRGTRWQWFWTIIAIAMALASTIAGWMTNPETVNIFGILAAPVPLALFFAGGSTKEENTTIKELREQLTELRIQVEELQSTLARPRLTCQI</sequence>
<feature type="transmembrane region" description="Helical" evidence="3">
    <location>
        <begin position="230"/>
        <end position="249"/>
    </location>
</feature>
<feature type="transmembrane region" description="Helical" evidence="3">
    <location>
        <begin position="99"/>
        <end position="122"/>
    </location>
</feature>
<feature type="coiled-coil region" evidence="1">
    <location>
        <begin position="251"/>
        <end position="278"/>
    </location>
</feature>